<dbReference type="GO" id="GO:0046872">
    <property type="term" value="F:metal ion binding"/>
    <property type="evidence" value="ECO:0007669"/>
    <property type="project" value="UniProtKB-KW"/>
</dbReference>
<feature type="domain" description="Peptidase M13 C-terminal" evidence="10">
    <location>
        <begin position="494"/>
        <end position="701"/>
    </location>
</feature>
<dbReference type="InterPro" id="IPR018497">
    <property type="entry name" value="Peptidase_M13_C"/>
</dbReference>
<dbReference type="InterPro" id="IPR024079">
    <property type="entry name" value="MetalloPept_cat_dom_sf"/>
</dbReference>
<dbReference type="Gene3D" id="1.10.1380.10">
    <property type="entry name" value="Neutral endopeptidase , domain2"/>
    <property type="match status" value="1"/>
</dbReference>
<evidence type="ECO:0000313" key="12">
    <source>
        <dbReference type="EMBL" id="JAT02724.1"/>
    </source>
</evidence>
<feature type="domain" description="Peptidase M13 N-terminal" evidence="11">
    <location>
        <begin position="47"/>
        <end position="433"/>
    </location>
</feature>
<comment type="cofactor">
    <cofactor evidence="1">
        <name>Zn(2+)</name>
        <dbReference type="ChEBI" id="CHEBI:29105"/>
    </cofactor>
</comment>
<proteinExistence type="inferred from homology"/>
<dbReference type="Gene3D" id="3.40.390.10">
    <property type="entry name" value="Collagenase (Catalytic Domain)"/>
    <property type="match status" value="1"/>
</dbReference>
<dbReference type="InterPro" id="IPR008753">
    <property type="entry name" value="Peptidase_M13_N"/>
</dbReference>
<dbReference type="GO" id="GO:0005886">
    <property type="term" value="C:plasma membrane"/>
    <property type="evidence" value="ECO:0007669"/>
    <property type="project" value="UniProtKB-SubCell"/>
</dbReference>
<dbReference type="CDD" id="cd08662">
    <property type="entry name" value="M13"/>
    <property type="match status" value="1"/>
</dbReference>
<evidence type="ECO:0000256" key="3">
    <source>
        <dbReference type="ARBA" id="ARBA00007357"/>
    </source>
</evidence>
<dbReference type="Pfam" id="PF05649">
    <property type="entry name" value="Peptidase_M13_N"/>
    <property type="match status" value="1"/>
</dbReference>
<evidence type="ECO:0000256" key="5">
    <source>
        <dbReference type="ARBA" id="ARBA00022723"/>
    </source>
</evidence>
<accession>A0A1B6JUY8</accession>
<gene>
    <name evidence="12" type="ORF">g.20946</name>
</gene>
<organism evidence="12">
    <name type="scientific">Homalodisca liturata</name>
    <dbReference type="NCBI Taxonomy" id="320908"/>
    <lineage>
        <taxon>Eukaryota</taxon>
        <taxon>Metazoa</taxon>
        <taxon>Ecdysozoa</taxon>
        <taxon>Arthropoda</taxon>
        <taxon>Hexapoda</taxon>
        <taxon>Insecta</taxon>
        <taxon>Pterygota</taxon>
        <taxon>Neoptera</taxon>
        <taxon>Paraneoptera</taxon>
        <taxon>Hemiptera</taxon>
        <taxon>Auchenorrhyncha</taxon>
        <taxon>Membracoidea</taxon>
        <taxon>Cicadellidae</taxon>
        <taxon>Cicadellinae</taxon>
        <taxon>Proconiini</taxon>
        <taxon>Homalodisca</taxon>
    </lineage>
</organism>
<evidence type="ECO:0000256" key="8">
    <source>
        <dbReference type="ARBA" id="ARBA00023049"/>
    </source>
</evidence>
<keyword evidence="7" id="KW-0862">Zinc</keyword>
<dbReference type="AlphaFoldDB" id="A0A1B6JUY8"/>
<evidence type="ECO:0000256" key="6">
    <source>
        <dbReference type="ARBA" id="ARBA00022801"/>
    </source>
</evidence>
<dbReference type="PROSITE" id="PS51885">
    <property type="entry name" value="NEPRILYSIN"/>
    <property type="match status" value="1"/>
</dbReference>
<dbReference type="PRINTS" id="PR00786">
    <property type="entry name" value="NEPRILYSIN"/>
</dbReference>
<name>A0A1B6JUY8_9HEMI</name>
<dbReference type="InterPro" id="IPR042089">
    <property type="entry name" value="Peptidase_M13_dom_2"/>
</dbReference>
<reference evidence="12" key="1">
    <citation type="submission" date="2015-11" db="EMBL/GenBank/DDBJ databases">
        <title>De novo transcriptome assembly of four potential Pierce s Disease insect vectors from Arizona vineyards.</title>
        <authorList>
            <person name="Tassone E.E."/>
        </authorList>
    </citation>
    <scope>NUCLEOTIDE SEQUENCE</scope>
</reference>
<dbReference type="SUPFAM" id="SSF55486">
    <property type="entry name" value="Metalloproteases ('zincins'), catalytic domain"/>
    <property type="match status" value="1"/>
</dbReference>
<sequence>MLVRFPVIVLLLLNSKMGKSNRSVCVTDGCIRTAQRILDHMDPSVRPCDDFYRFACGKFLRTAVIQDDKVENGVFVEVDDALSKLLKNMLLENSSPTEPHLYKSMKQLFSICLDEKKINDRGVSHAVSRLQAAGGWPVLGNWSEIGWNFQDTEIKLRNLLIGGGSLFSISVIVDFKNTSRHVIGVDQAELGLAREILIKGQSDPLVQAYYSYMVDIAVMYGAERRLAEVKLNDSLLLEIELAKITKPKEGRRNPNRMYNPYELQKLMEDIGWINWKALLKGIMPASVSPRENENIIVKEVDYLKKLEKLLQKHSNEAIANYMMWKAANGMVSMLTNQMRERQIKYLNVVYGLATREPRWKECIGTASSLPLALSSMYVKKYFDETSKNVALDMISMIRDEVIQDIDELDWMDEQTKKKAKYKVSRMVPHVGYPDELMNIKKIEDFYEGLTINNDNYFEALMDLARWQHEYKYRLLREDVNKTDWRTHGSVTDVNAFYNHVENSIQFPAGILQHPFFSAQGPEYVNYARIGFIIGHEITHGFDDKGSRFDFRGNLKEWWDKESKEKFTKKKKCIIDQYNNFKDNQTQLNLNGVITQGENIADIGGFKLAYRAYKRRADRLPKPEPVLPNLEQYSNDQLFMLNMANVWCSIVGTDAMKMRIITAVHSPAEFRVNGVLKNFPEFSKAFQCGPTDLMNPKKKCSIW</sequence>
<evidence type="ECO:0000256" key="2">
    <source>
        <dbReference type="ARBA" id="ARBA00004401"/>
    </source>
</evidence>
<evidence type="ECO:0000259" key="11">
    <source>
        <dbReference type="Pfam" id="PF05649"/>
    </source>
</evidence>
<keyword evidence="4" id="KW-0645">Protease</keyword>
<comment type="similarity">
    <text evidence="3">Belongs to the peptidase M13 family.</text>
</comment>
<feature type="signal peptide" evidence="9">
    <location>
        <begin position="1"/>
        <end position="20"/>
    </location>
</feature>
<keyword evidence="5" id="KW-0479">Metal-binding</keyword>
<dbReference type="EMBL" id="GECU01004983">
    <property type="protein sequence ID" value="JAT02724.1"/>
    <property type="molecule type" value="Transcribed_RNA"/>
</dbReference>
<keyword evidence="6" id="KW-0378">Hydrolase</keyword>
<dbReference type="PANTHER" id="PTHR11733:SF224">
    <property type="entry name" value="NEPRILYSIN-2"/>
    <property type="match status" value="1"/>
</dbReference>
<dbReference type="GO" id="GO:0004222">
    <property type="term" value="F:metalloendopeptidase activity"/>
    <property type="evidence" value="ECO:0007669"/>
    <property type="project" value="InterPro"/>
</dbReference>
<keyword evidence="9" id="KW-0732">Signal</keyword>
<feature type="chain" id="PRO_5008586214" description="Peptidase M13 N-terminal domain-containing protein" evidence="9">
    <location>
        <begin position="21"/>
        <end position="702"/>
    </location>
</feature>
<comment type="subcellular location">
    <subcellularLocation>
        <location evidence="2">Cell membrane</location>
        <topology evidence="2">Single-pass type II membrane protein</topology>
    </subcellularLocation>
</comment>
<dbReference type="PANTHER" id="PTHR11733">
    <property type="entry name" value="ZINC METALLOPROTEASE FAMILY M13 NEPRILYSIN-RELATED"/>
    <property type="match status" value="1"/>
</dbReference>
<dbReference type="GO" id="GO:0016485">
    <property type="term" value="P:protein processing"/>
    <property type="evidence" value="ECO:0007669"/>
    <property type="project" value="TreeGrafter"/>
</dbReference>
<evidence type="ECO:0000256" key="1">
    <source>
        <dbReference type="ARBA" id="ARBA00001947"/>
    </source>
</evidence>
<evidence type="ECO:0000259" key="10">
    <source>
        <dbReference type="Pfam" id="PF01431"/>
    </source>
</evidence>
<keyword evidence="8" id="KW-0482">Metalloprotease</keyword>
<evidence type="ECO:0000256" key="7">
    <source>
        <dbReference type="ARBA" id="ARBA00022833"/>
    </source>
</evidence>
<evidence type="ECO:0000256" key="4">
    <source>
        <dbReference type="ARBA" id="ARBA00022670"/>
    </source>
</evidence>
<evidence type="ECO:0000256" key="9">
    <source>
        <dbReference type="SAM" id="SignalP"/>
    </source>
</evidence>
<evidence type="ECO:0008006" key="13">
    <source>
        <dbReference type="Google" id="ProtNLM"/>
    </source>
</evidence>
<dbReference type="Pfam" id="PF01431">
    <property type="entry name" value="Peptidase_M13"/>
    <property type="match status" value="1"/>
</dbReference>
<dbReference type="InterPro" id="IPR000718">
    <property type="entry name" value="Peptidase_M13"/>
</dbReference>
<protein>
    <recommendedName>
        <fullName evidence="13">Peptidase M13 N-terminal domain-containing protein</fullName>
    </recommendedName>
</protein>